<organism evidence="2 3">
    <name type="scientific">Schaalia naturae</name>
    <dbReference type="NCBI Taxonomy" id="635203"/>
    <lineage>
        <taxon>Bacteria</taxon>
        <taxon>Bacillati</taxon>
        <taxon>Actinomycetota</taxon>
        <taxon>Actinomycetes</taxon>
        <taxon>Actinomycetales</taxon>
        <taxon>Actinomycetaceae</taxon>
        <taxon>Schaalia</taxon>
    </lineage>
</organism>
<feature type="transmembrane region" description="Helical" evidence="1">
    <location>
        <begin position="6"/>
        <end position="29"/>
    </location>
</feature>
<evidence type="ECO:0000256" key="1">
    <source>
        <dbReference type="SAM" id="Phobius"/>
    </source>
</evidence>
<name>A0ABW2SS32_9ACTO</name>
<accession>A0ABW2SS32</accession>
<sequence>MVTVELAIGFLAVVAMLVLVVSVAAAGLARSSVCQAVREAAREASVGGDAHAAAARASDSSVDLAVSRAGRWVTVRGQAPVAGPGGGLGATARCEATTLVEQAVP</sequence>
<dbReference type="EMBL" id="JBHTEF010000001">
    <property type="protein sequence ID" value="MFC7582173.1"/>
    <property type="molecule type" value="Genomic_DNA"/>
</dbReference>
<dbReference type="RefSeq" id="WP_380976063.1">
    <property type="nucleotide sequence ID" value="NZ_JBHTEF010000001.1"/>
</dbReference>
<keyword evidence="1" id="KW-0812">Transmembrane</keyword>
<dbReference type="Proteomes" id="UP001596527">
    <property type="component" value="Unassembled WGS sequence"/>
</dbReference>
<keyword evidence="3" id="KW-1185">Reference proteome</keyword>
<proteinExistence type="predicted"/>
<keyword evidence="1" id="KW-1133">Transmembrane helix</keyword>
<keyword evidence="1" id="KW-0472">Membrane</keyword>
<evidence type="ECO:0000313" key="3">
    <source>
        <dbReference type="Proteomes" id="UP001596527"/>
    </source>
</evidence>
<protein>
    <submittedName>
        <fullName evidence="2">Pilus assembly protein TadE</fullName>
    </submittedName>
</protein>
<comment type="caution">
    <text evidence="2">The sequence shown here is derived from an EMBL/GenBank/DDBJ whole genome shotgun (WGS) entry which is preliminary data.</text>
</comment>
<gene>
    <name evidence="2" type="ORF">ACFQWG_13320</name>
</gene>
<evidence type="ECO:0000313" key="2">
    <source>
        <dbReference type="EMBL" id="MFC7582173.1"/>
    </source>
</evidence>
<reference evidence="3" key="1">
    <citation type="journal article" date="2019" name="Int. J. Syst. Evol. Microbiol.">
        <title>The Global Catalogue of Microorganisms (GCM) 10K type strain sequencing project: providing services to taxonomists for standard genome sequencing and annotation.</title>
        <authorList>
            <consortium name="The Broad Institute Genomics Platform"/>
            <consortium name="The Broad Institute Genome Sequencing Center for Infectious Disease"/>
            <person name="Wu L."/>
            <person name="Ma J."/>
        </authorList>
    </citation>
    <scope>NUCLEOTIDE SEQUENCE [LARGE SCALE GENOMIC DNA]</scope>
    <source>
        <strain evidence="3">CCUG 56698</strain>
    </source>
</reference>